<evidence type="ECO:0000256" key="1">
    <source>
        <dbReference type="SAM" id="Phobius"/>
    </source>
</evidence>
<keyword evidence="1" id="KW-0472">Membrane</keyword>
<organism evidence="2 3">
    <name type="scientific">Ajellomyces capsulatus</name>
    <name type="common">Darling's disease fungus</name>
    <name type="synonym">Histoplasma capsulatum</name>
    <dbReference type="NCBI Taxonomy" id="5037"/>
    <lineage>
        <taxon>Eukaryota</taxon>
        <taxon>Fungi</taxon>
        <taxon>Dikarya</taxon>
        <taxon>Ascomycota</taxon>
        <taxon>Pezizomycotina</taxon>
        <taxon>Eurotiomycetes</taxon>
        <taxon>Eurotiomycetidae</taxon>
        <taxon>Onygenales</taxon>
        <taxon>Ajellomycetaceae</taxon>
        <taxon>Histoplasma</taxon>
    </lineage>
</organism>
<reference evidence="2" key="1">
    <citation type="submission" date="2021-01" db="EMBL/GenBank/DDBJ databases">
        <title>Chromosome-level genome assembly of a human fungal pathogen reveals clustering of transcriptionally co-regulated genes.</title>
        <authorList>
            <person name="Voorhies M."/>
            <person name="Cohen S."/>
            <person name="Shea T.P."/>
            <person name="Petrus S."/>
            <person name="Munoz J.F."/>
            <person name="Poplawski S."/>
            <person name="Goldman W.E."/>
            <person name="Michael T."/>
            <person name="Cuomo C.A."/>
            <person name="Sil A."/>
            <person name="Beyhan S."/>
        </authorList>
    </citation>
    <scope>NUCLEOTIDE SEQUENCE</scope>
    <source>
        <strain evidence="2">WU24</strain>
    </source>
</reference>
<evidence type="ECO:0000313" key="3">
    <source>
        <dbReference type="Proteomes" id="UP000663671"/>
    </source>
</evidence>
<accession>A0A8A1MHI1</accession>
<name>A0A8A1MHI1_AJECA</name>
<feature type="transmembrane region" description="Helical" evidence="1">
    <location>
        <begin position="16"/>
        <end position="47"/>
    </location>
</feature>
<sequence length="146" mass="16112">MDTIDELIIWTAERPFWAALFSIYALVLLFLISVVIVEVGDFVWALISMKIPSWRRVILSGPERRLVAVPAAEKDEKRMGRKELETEKPDLGISFPFVLAPCRSRDNAGSKPISASAAALPSPMPSPMPAGFVAYHTLAEPPKCSM</sequence>
<keyword evidence="1" id="KW-1133">Transmembrane helix</keyword>
<keyword evidence="1" id="KW-0812">Transmembrane</keyword>
<dbReference type="VEuPathDB" id="FungiDB:I7I51_01126"/>
<evidence type="ECO:0000313" key="2">
    <source>
        <dbReference type="EMBL" id="QSS64064.1"/>
    </source>
</evidence>
<dbReference type="EMBL" id="CP069114">
    <property type="protein sequence ID" value="QSS64064.1"/>
    <property type="molecule type" value="Genomic_DNA"/>
</dbReference>
<dbReference type="AlphaFoldDB" id="A0A8A1MHI1"/>
<protein>
    <submittedName>
        <fullName evidence="2">Uncharacterized protein</fullName>
    </submittedName>
</protein>
<dbReference type="Proteomes" id="UP000663671">
    <property type="component" value="Chromosome 1"/>
</dbReference>
<dbReference type="OrthoDB" id="4184211at2759"/>
<proteinExistence type="predicted"/>
<gene>
    <name evidence="2" type="ORF">I7I51_01126</name>
</gene>